<protein>
    <submittedName>
        <fullName evidence="1">Uncharacterized protein</fullName>
    </submittedName>
</protein>
<dbReference type="Proteomes" id="UP000675781">
    <property type="component" value="Unassembled WGS sequence"/>
</dbReference>
<comment type="caution">
    <text evidence="1">The sequence shown here is derived from an EMBL/GenBank/DDBJ whole genome shotgun (WGS) entry which is preliminary data.</text>
</comment>
<gene>
    <name evidence="1" type="ORF">KDL01_12845</name>
</gene>
<dbReference type="AlphaFoldDB" id="A0A941EKI8"/>
<organism evidence="1 2">
    <name type="scientific">Actinospica durhamensis</name>
    <dbReference type="NCBI Taxonomy" id="1508375"/>
    <lineage>
        <taxon>Bacteria</taxon>
        <taxon>Bacillati</taxon>
        <taxon>Actinomycetota</taxon>
        <taxon>Actinomycetes</taxon>
        <taxon>Catenulisporales</taxon>
        <taxon>Actinospicaceae</taxon>
        <taxon>Actinospica</taxon>
    </lineage>
</organism>
<proteinExistence type="predicted"/>
<dbReference type="RefSeq" id="WP_212528674.1">
    <property type="nucleotide sequence ID" value="NZ_JAGSOG010000049.1"/>
</dbReference>
<evidence type="ECO:0000313" key="1">
    <source>
        <dbReference type="EMBL" id="MBR7834155.1"/>
    </source>
</evidence>
<evidence type="ECO:0000313" key="2">
    <source>
        <dbReference type="Proteomes" id="UP000675781"/>
    </source>
</evidence>
<accession>A0A941EKI8</accession>
<keyword evidence="2" id="KW-1185">Reference proteome</keyword>
<name>A0A941EKI8_9ACTN</name>
<sequence length="494" mass="54449">MWVGYRSVFGVDWKEAGHGAQIGADRMAAWLRAEGFEEPFDTAPGRYKVGGGAVLTVTEGVAPGRFKAARYRLKEAPRAGVHWYTSLTSVSLSRRPDKELKESGYFLIEVSARAEDGVGAIDERVRTPDLTGLVLDAVTAFDGPARLTTSPQVLGVRDIDELITVLCDPGRRLPAIVAVPGEGEDLEPWRARFTEATRYLPGIASLYLLDEEAGRKLNGDFEYHWTMAALRTFKPGVDPASREDAERHRVLKGERLEHEMDAVQAILTHRIRAEAAAAPLPRPLEDVADVLYESGEAQRADAARLRRTFVEMGVELVRPAADERDAHLEAEPSPFDLLADSFSDYPNLLITAEAGPMGVLDRHKDATTFAGKAREALAALDSYAAQRRSGNWEGGGFRRYCEDSRHGGRIYPATQVASLESDTVRQDPRLAEQRRFRVPRLIDPSGYAEFWAHVKIGNSGQTAPRLHYYDDTSGPTGAVVVGYIGPHLRNTRSS</sequence>
<dbReference type="EMBL" id="JAGSOG010000049">
    <property type="protein sequence ID" value="MBR7834155.1"/>
    <property type="molecule type" value="Genomic_DNA"/>
</dbReference>
<reference evidence="1" key="1">
    <citation type="submission" date="2021-04" db="EMBL/GenBank/DDBJ databases">
        <title>Genome based classification of Actinospica acidithermotolerans sp. nov., an actinobacterium isolated from an Indonesian hot spring.</title>
        <authorList>
            <person name="Kusuma A.B."/>
            <person name="Putra K.E."/>
            <person name="Nafisah S."/>
            <person name="Loh J."/>
            <person name="Nouioui I."/>
            <person name="Goodfellow M."/>
        </authorList>
    </citation>
    <scope>NUCLEOTIDE SEQUENCE</scope>
    <source>
        <strain evidence="1">CSCA 57</strain>
    </source>
</reference>